<dbReference type="CDD" id="cd00229">
    <property type="entry name" value="SGNH_hydrolase"/>
    <property type="match status" value="1"/>
</dbReference>
<dbReference type="RefSeq" id="WP_236134039.1">
    <property type="nucleotide sequence ID" value="NZ_JAKGTH010000009.1"/>
</dbReference>
<keyword evidence="2" id="KW-1185">Reference proteome</keyword>
<organism evidence="1 2">
    <name type="scientific">Gillisia lutea</name>
    <dbReference type="NCBI Taxonomy" id="2909668"/>
    <lineage>
        <taxon>Bacteria</taxon>
        <taxon>Pseudomonadati</taxon>
        <taxon>Bacteroidota</taxon>
        <taxon>Flavobacteriia</taxon>
        <taxon>Flavobacteriales</taxon>
        <taxon>Flavobacteriaceae</taxon>
        <taxon>Gillisia</taxon>
    </lineage>
</organism>
<evidence type="ECO:0000313" key="2">
    <source>
        <dbReference type="Proteomes" id="UP001179363"/>
    </source>
</evidence>
<dbReference type="Gene3D" id="3.40.50.1110">
    <property type="entry name" value="SGNH hydrolase"/>
    <property type="match status" value="1"/>
</dbReference>
<reference evidence="1" key="1">
    <citation type="submission" date="2022-01" db="EMBL/GenBank/DDBJ databases">
        <title>Gillisia lutea sp. nov., isolated from marine plastic residues from the Malvarosa beach (Valencia, Spain).</title>
        <authorList>
            <person name="Vidal-Verdu A."/>
            <person name="Molina-Menor E."/>
            <person name="Satari L."/>
            <person name="Pascual J."/>
            <person name="Pereto J."/>
            <person name="Porcar M."/>
        </authorList>
    </citation>
    <scope>NUCLEOTIDE SEQUENCE</scope>
    <source>
        <strain evidence="1">M10.2A</strain>
    </source>
</reference>
<dbReference type="GO" id="GO:0016787">
    <property type="term" value="F:hydrolase activity"/>
    <property type="evidence" value="ECO:0007669"/>
    <property type="project" value="UniProtKB-KW"/>
</dbReference>
<protein>
    <submittedName>
        <fullName evidence="1">SGNH/GDSL hydrolase family protein</fullName>
    </submittedName>
</protein>
<dbReference type="EMBL" id="JAKGTH010000009">
    <property type="protein sequence ID" value="MCF4101888.1"/>
    <property type="molecule type" value="Genomic_DNA"/>
</dbReference>
<dbReference type="Proteomes" id="UP001179363">
    <property type="component" value="Unassembled WGS sequence"/>
</dbReference>
<dbReference type="InterPro" id="IPR036514">
    <property type="entry name" value="SGNH_hydro_sf"/>
</dbReference>
<proteinExistence type="predicted"/>
<keyword evidence="1" id="KW-0378">Hydrolase</keyword>
<name>A0ABS9EG71_9FLAO</name>
<gene>
    <name evidence="1" type="ORF">L1I30_09435</name>
</gene>
<accession>A0ABS9EG71</accession>
<dbReference type="SUPFAM" id="SSF52266">
    <property type="entry name" value="SGNH hydrolase"/>
    <property type="match status" value="1"/>
</dbReference>
<comment type="caution">
    <text evidence="1">The sequence shown here is derived from an EMBL/GenBank/DDBJ whole genome shotgun (WGS) entry which is preliminary data.</text>
</comment>
<sequence length="209" mass="24015">MKSLILIFFALIITNSRTYCQQEISNNTSKSKINVLFIGNSLTYTNNLPKLVQKNAKLKGIKINVKTIAFPNYSIQEHWDNGEIQKLISSKKYDFVIIQQGPSSQNIGREMLIEYGGKYSSLCKMNNVKLCYFMVWPSLNYYHTFNDVINNHTDAALINNSILLPVGRIWKEYIDSTNSKEYYSSDRFHPSLKGSQVAAQVIVKHLFQL</sequence>
<evidence type="ECO:0000313" key="1">
    <source>
        <dbReference type="EMBL" id="MCF4101888.1"/>
    </source>
</evidence>